<dbReference type="PANTHER" id="PTHR40267:SF1">
    <property type="entry name" value="BLR3294 PROTEIN"/>
    <property type="match status" value="1"/>
</dbReference>
<sequence>MIHSFLDARIGVISPDDGINDDEFWFYVPQRVNLLFTRYRNPKRDEPISVSMLEPFSDVESISEAAETLRITRPTVVGLACNSGSFLQGLGDDRAIVTCIERGAGAPATTITTAQVEALRHFNAKRVAVGGPYPQDVTDRLGAYLAMSGFEVTSTVGLGMENQWQIGNAAPQIWADLARRVNRAEADCIVLACSGIRISPVLAELECELGKPVITGPAVMMWHALRLAGLNPRLQGRGRLWT</sequence>
<evidence type="ECO:0008006" key="3">
    <source>
        <dbReference type="Google" id="ProtNLM"/>
    </source>
</evidence>
<dbReference type="Proteomes" id="UP000019141">
    <property type="component" value="Unassembled WGS sequence"/>
</dbReference>
<dbReference type="PANTHER" id="PTHR40267">
    <property type="entry name" value="BLR3294 PROTEIN"/>
    <property type="match status" value="1"/>
</dbReference>
<accession>W4L9S0</accession>
<reference evidence="1 2" key="1">
    <citation type="journal article" date="2014" name="Nature">
        <title>An environmental bacterial taxon with a large and distinct metabolic repertoire.</title>
        <authorList>
            <person name="Wilson M.C."/>
            <person name="Mori T."/>
            <person name="Ruckert C."/>
            <person name="Uria A.R."/>
            <person name="Helf M.J."/>
            <person name="Takada K."/>
            <person name="Gernert C."/>
            <person name="Steffens U.A."/>
            <person name="Heycke N."/>
            <person name="Schmitt S."/>
            <person name="Rinke C."/>
            <person name="Helfrich E.J."/>
            <person name="Brachmann A.O."/>
            <person name="Gurgui C."/>
            <person name="Wakimoto T."/>
            <person name="Kracht M."/>
            <person name="Crusemann M."/>
            <person name="Hentschel U."/>
            <person name="Abe I."/>
            <person name="Matsunaga S."/>
            <person name="Kalinowski J."/>
            <person name="Takeyama H."/>
            <person name="Piel J."/>
        </authorList>
    </citation>
    <scope>NUCLEOTIDE SEQUENCE [LARGE SCALE GENOMIC DNA]</scope>
    <source>
        <strain evidence="2">TSY1</strain>
    </source>
</reference>
<name>W4L9S0_ENTF1</name>
<dbReference type="Pfam" id="PF17645">
    <property type="entry name" value="Amdase"/>
    <property type="match status" value="1"/>
</dbReference>
<dbReference type="HOGENOM" id="CLU_068086_5_0_7"/>
<proteinExistence type="predicted"/>
<evidence type="ECO:0000313" key="1">
    <source>
        <dbReference type="EMBL" id="ETW94762.1"/>
    </source>
</evidence>
<dbReference type="PIRSF" id="PIRSF015736">
    <property type="entry name" value="MI"/>
    <property type="match status" value="1"/>
</dbReference>
<protein>
    <recommendedName>
        <fullName evidence="3">Arylmalonate decarboxylase</fullName>
    </recommendedName>
</protein>
<evidence type="ECO:0000313" key="2">
    <source>
        <dbReference type="Proteomes" id="UP000019141"/>
    </source>
</evidence>
<dbReference type="InterPro" id="IPR026286">
    <property type="entry name" value="MaiA/AMDase"/>
</dbReference>
<dbReference type="AlphaFoldDB" id="W4L9S0"/>
<dbReference type="Gene3D" id="3.40.50.12500">
    <property type="match status" value="1"/>
</dbReference>
<organism evidence="1 2">
    <name type="scientific">Entotheonella factor</name>
    <dbReference type="NCBI Taxonomy" id="1429438"/>
    <lineage>
        <taxon>Bacteria</taxon>
        <taxon>Pseudomonadati</taxon>
        <taxon>Nitrospinota/Tectimicrobiota group</taxon>
        <taxon>Candidatus Tectimicrobiota</taxon>
        <taxon>Candidatus Entotheonellia</taxon>
        <taxon>Candidatus Entotheonellales</taxon>
        <taxon>Candidatus Entotheonellaceae</taxon>
        <taxon>Candidatus Entotheonella</taxon>
    </lineage>
</organism>
<gene>
    <name evidence="1" type="ORF">ETSY1_33470</name>
</gene>
<dbReference type="EMBL" id="AZHW01001010">
    <property type="protein sequence ID" value="ETW94762.1"/>
    <property type="molecule type" value="Genomic_DNA"/>
</dbReference>
<comment type="caution">
    <text evidence="1">The sequence shown here is derived from an EMBL/GenBank/DDBJ whole genome shotgun (WGS) entry which is preliminary data.</text>
</comment>
<keyword evidence="2" id="KW-1185">Reference proteome</keyword>
<dbReference type="InterPro" id="IPR053714">
    <property type="entry name" value="Iso_Racemase_Enz_sf"/>
</dbReference>